<dbReference type="Proteomes" id="UP001491310">
    <property type="component" value="Unassembled WGS sequence"/>
</dbReference>
<sequence>MIIHVRDHSKEVETDEQQEARSARIRRRALLFSAACEATANAFSTARAASPTGGIQKPFCGVTGAPSWAYNTPWEERLVDFHGHKTWCRIIGKEDTGEGGFFGFFGKSTDDAARKKLPLLILHGGPGLPSRYLETLELLAGQGRQVIFYDQIGCGKSYLASDDTAPPAEEFSVDLFLDELSAVKSAVGVKRHHILGHGWGGMLALTALSRGVPEEKQAVASLSLASVPPSYRQLIQDRQRRARELPVELGNALLGDAPEELKARALDAYRRRFVTSRPDAGCLNVASAGQSAVVLTVLSGQDQFQAGGLLKDWTAADLLPSLQVPPTLVLRGEDEEFAPPAKRTLL</sequence>
<dbReference type="EMBL" id="JALJOT010000003">
    <property type="protein sequence ID" value="KAK9916487.1"/>
    <property type="molecule type" value="Genomic_DNA"/>
</dbReference>
<gene>
    <name evidence="5" type="ORF">WJX75_003263</name>
</gene>
<evidence type="ECO:0000256" key="2">
    <source>
        <dbReference type="ARBA" id="ARBA00022801"/>
    </source>
</evidence>
<keyword evidence="6" id="KW-1185">Reference proteome</keyword>
<evidence type="ECO:0000313" key="6">
    <source>
        <dbReference type="Proteomes" id="UP001491310"/>
    </source>
</evidence>
<feature type="domain" description="AB hydrolase-1" evidence="4">
    <location>
        <begin position="118"/>
        <end position="340"/>
    </location>
</feature>
<comment type="caution">
    <text evidence="5">The sequence shown here is derived from an EMBL/GenBank/DDBJ whole genome shotgun (WGS) entry which is preliminary data.</text>
</comment>
<accession>A0ABR2YXW6</accession>
<reference evidence="5 6" key="1">
    <citation type="journal article" date="2024" name="Nat. Commun.">
        <title>Phylogenomics reveals the evolutionary origins of lichenization in chlorophyte algae.</title>
        <authorList>
            <person name="Puginier C."/>
            <person name="Libourel C."/>
            <person name="Otte J."/>
            <person name="Skaloud P."/>
            <person name="Haon M."/>
            <person name="Grisel S."/>
            <person name="Petersen M."/>
            <person name="Berrin J.G."/>
            <person name="Delaux P.M."/>
            <person name="Dal Grande F."/>
            <person name="Keller J."/>
        </authorList>
    </citation>
    <scope>NUCLEOTIDE SEQUENCE [LARGE SCALE GENOMIC DNA]</scope>
    <source>
        <strain evidence="5 6">SAG 216-7</strain>
    </source>
</reference>
<protein>
    <recommendedName>
        <fullName evidence="4">AB hydrolase-1 domain-containing protein</fullName>
    </recommendedName>
</protein>
<dbReference type="PRINTS" id="PR00793">
    <property type="entry name" value="PROAMNOPTASE"/>
</dbReference>
<dbReference type="PANTHER" id="PTHR43194">
    <property type="entry name" value="HYDROLASE ALPHA/BETA FOLD FAMILY"/>
    <property type="match status" value="1"/>
</dbReference>
<organism evidence="5 6">
    <name type="scientific">Coccomyxa subellipsoidea</name>
    <dbReference type="NCBI Taxonomy" id="248742"/>
    <lineage>
        <taxon>Eukaryota</taxon>
        <taxon>Viridiplantae</taxon>
        <taxon>Chlorophyta</taxon>
        <taxon>core chlorophytes</taxon>
        <taxon>Trebouxiophyceae</taxon>
        <taxon>Trebouxiophyceae incertae sedis</taxon>
        <taxon>Coccomyxaceae</taxon>
        <taxon>Coccomyxa</taxon>
    </lineage>
</organism>
<evidence type="ECO:0000256" key="1">
    <source>
        <dbReference type="ARBA" id="ARBA00010088"/>
    </source>
</evidence>
<keyword evidence="2" id="KW-0378">Hydrolase</keyword>
<name>A0ABR2YXW6_9CHLO</name>
<proteinExistence type="inferred from homology"/>
<dbReference type="InterPro" id="IPR002410">
    <property type="entry name" value="Peptidase_S33"/>
</dbReference>
<dbReference type="InterPro" id="IPR000073">
    <property type="entry name" value="AB_hydrolase_1"/>
</dbReference>
<dbReference type="PANTHER" id="PTHR43194:SF2">
    <property type="entry name" value="PEROXISOMAL MEMBRANE PROTEIN LPX1"/>
    <property type="match status" value="1"/>
</dbReference>
<dbReference type="InterPro" id="IPR029058">
    <property type="entry name" value="AB_hydrolase_fold"/>
</dbReference>
<comment type="similarity">
    <text evidence="1">Belongs to the peptidase S33 family.</text>
</comment>
<dbReference type="SUPFAM" id="SSF53474">
    <property type="entry name" value="alpha/beta-Hydrolases"/>
    <property type="match status" value="1"/>
</dbReference>
<dbReference type="Pfam" id="PF00561">
    <property type="entry name" value="Abhydrolase_1"/>
    <property type="match status" value="1"/>
</dbReference>
<dbReference type="InterPro" id="IPR050228">
    <property type="entry name" value="Carboxylesterase_BioH"/>
</dbReference>
<feature type="region of interest" description="Disordered" evidence="3">
    <location>
        <begin position="1"/>
        <end position="20"/>
    </location>
</feature>
<dbReference type="Gene3D" id="3.40.50.1820">
    <property type="entry name" value="alpha/beta hydrolase"/>
    <property type="match status" value="1"/>
</dbReference>
<evidence type="ECO:0000313" key="5">
    <source>
        <dbReference type="EMBL" id="KAK9916487.1"/>
    </source>
</evidence>
<evidence type="ECO:0000256" key="3">
    <source>
        <dbReference type="SAM" id="MobiDB-lite"/>
    </source>
</evidence>
<evidence type="ECO:0000259" key="4">
    <source>
        <dbReference type="Pfam" id="PF00561"/>
    </source>
</evidence>